<keyword evidence="9" id="KW-1185">Reference proteome</keyword>
<feature type="region of interest" description="Disordered" evidence="6">
    <location>
        <begin position="1"/>
        <end position="28"/>
    </location>
</feature>
<evidence type="ECO:0000313" key="9">
    <source>
        <dbReference type="Proteomes" id="UP000655208"/>
    </source>
</evidence>
<dbReference type="InterPro" id="IPR005801">
    <property type="entry name" value="ADC_synthase"/>
</dbReference>
<dbReference type="GO" id="GO:0008909">
    <property type="term" value="F:isochorismate synthase activity"/>
    <property type="evidence" value="ECO:0007669"/>
    <property type="project" value="UniProtKB-EC"/>
</dbReference>
<evidence type="ECO:0000313" key="8">
    <source>
        <dbReference type="EMBL" id="GGM03842.1"/>
    </source>
</evidence>
<keyword evidence="4" id="KW-0413">Isomerase</keyword>
<evidence type="ECO:0000256" key="6">
    <source>
        <dbReference type="SAM" id="MobiDB-lite"/>
    </source>
</evidence>
<dbReference type="PANTHER" id="PTHR42839:SF2">
    <property type="entry name" value="ISOCHORISMATE SYNTHASE ENTC"/>
    <property type="match status" value="1"/>
</dbReference>
<dbReference type="SUPFAM" id="SSF56322">
    <property type="entry name" value="ADC synthase"/>
    <property type="match status" value="1"/>
</dbReference>
<dbReference type="NCBIfam" id="TIGR00543">
    <property type="entry name" value="isochor_syn"/>
    <property type="match status" value="1"/>
</dbReference>
<dbReference type="Pfam" id="PF00425">
    <property type="entry name" value="Chorismate_bind"/>
    <property type="match status" value="1"/>
</dbReference>
<reference evidence="8" key="2">
    <citation type="submission" date="2020-09" db="EMBL/GenBank/DDBJ databases">
        <authorList>
            <person name="Sun Q."/>
            <person name="Zhou Y."/>
        </authorList>
    </citation>
    <scope>NUCLEOTIDE SEQUENCE</scope>
    <source>
        <strain evidence="8">CGMCC 4.7308</strain>
    </source>
</reference>
<accession>A0A917WH89</accession>
<dbReference type="Proteomes" id="UP000655208">
    <property type="component" value="Unassembled WGS sequence"/>
</dbReference>
<evidence type="ECO:0000256" key="4">
    <source>
        <dbReference type="ARBA" id="ARBA00023235"/>
    </source>
</evidence>
<gene>
    <name evidence="8" type="ORF">GCM10011594_25060</name>
</gene>
<dbReference type="InterPro" id="IPR015890">
    <property type="entry name" value="Chorismate_C"/>
</dbReference>
<dbReference type="InterPro" id="IPR004561">
    <property type="entry name" value="IsoChor_synthase"/>
</dbReference>
<dbReference type="Gene3D" id="3.60.120.10">
    <property type="entry name" value="Anthranilate synthase"/>
    <property type="match status" value="1"/>
</dbReference>
<evidence type="ECO:0000256" key="1">
    <source>
        <dbReference type="ARBA" id="ARBA00000799"/>
    </source>
</evidence>
<comment type="caution">
    <text evidence="8">The sequence shown here is derived from an EMBL/GenBank/DDBJ whole genome shotgun (WGS) entry which is preliminary data.</text>
</comment>
<evidence type="ECO:0000256" key="2">
    <source>
        <dbReference type="ARBA" id="ARBA00005297"/>
    </source>
</evidence>
<dbReference type="RefSeq" id="WP_188941877.1">
    <property type="nucleotide sequence ID" value="NZ_BMNA01000004.1"/>
</dbReference>
<comment type="catalytic activity">
    <reaction evidence="1">
        <text>chorismate = isochorismate</text>
        <dbReference type="Rhea" id="RHEA:18985"/>
        <dbReference type="ChEBI" id="CHEBI:29748"/>
        <dbReference type="ChEBI" id="CHEBI:29780"/>
        <dbReference type="EC" id="5.4.4.2"/>
    </reaction>
</comment>
<sequence>MTASRSATGSAPARRPAPGTRPSTTRPVDAVTRVLPDGTGDLVGAIPAPTGVLAFVSGGEGLVGWGEHARLTITGPGAADRIAAWFADVVDGLRVRDEVAAAGSGPVAFVSLGFEDDDESVAVVPSVVLGRRGGVTFSTSIGTPPLAAPVPVRSPGQVRYSDGALSAAGYAGAVRAALARIAAGEVDKVVLARDLHARTERPVDERHLLARLAAGYPSCWTYAVGGLVGASPEMLVRRHGRTVTSRVLAGTAWPGGTGASSSAALMTSSKNLSEHGYAVASVARALGPVTETLAVPDVPHPLVLANLTHLATDVTGTLIADAPGALALAASLHPTAAVGGAPAAAARRVIRELEPVRRTRYAAPVGWLDTHGDGEFAIALRCGQVSGTSVRLFAGCGIVAGSDPAVEARESQVKMLPIREALEG</sequence>
<comment type="similarity">
    <text evidence="2">Belongs to the isochorismate synthase family.</text>
</comment>
<dbReference type="EMBL" id="BMNA01000004">
    <property type="protein sequence ID" value="GGM03842.1"/>
    <property type="molecule type" value="Genomic_DNA"/>
</dbReference>
<name>A0A917WH89_9ACTN</name>
<dbReference type="PANTHER" id="PTHR42839">
    <property type="entry name" value="ISOCHORISMATE SYNTHASE ENTC"/>
    <property type="match status" value="1"/>
</dbReference>
<organism evidence="8 9">
    <name type="scientific">Nakamurella endophytica</name>
    <dbReference type="NCBI Taxonomy" id="1748367"/>
    <lineage>
        <taxon>Bacteria</taxon>
        <taxon>Bacillati</taxon>
        <taxon>Actinomycetota</taxon>
        <taxon>Actinomycetes</taxon>
        <taxon>Nakamurellales</taxon>
        <taxon>Nakamurellaceae</taxon>
        <taxon>Nakamurella</taxon>
    </lineage>
</organism>
<dbReference type="EC" id="5.4.4.2" evidence="3"/>
<protein>
    <recommendedName>
        <fullName evidence="3">isochorismate synthase</fullName>
        <ecNumber evidence="3">5.4.4.2</ecNumber>
    </recommendedName>
    <alternativeName>
        <fullName evidence="5">Isochorismate mutase</fullName>
    </alternativeName>
</protein>
<proteinExistence type="inferred from homology"/>
<evidence type="ECO:0000256" key="5">
    <source>
        <dbReference type="ARBA" id="ARBA00041564"/>
    </source>
</evidence>
<feature type="compositionally biased region" description="Low complexity" evidence="6">
    <location>
        <begin position="1"/>
        <end position="27"/>
    </location>
</feature>
<dbReference type="AlphaFoldDB" id="A0A917WH89"/>
<feature type="domain" description="Chorismate-utilising enzyme C-terminal" evidence="7">
    <location>
        <begin position="168"/>
        <end position="414"/>
    </location>
</feature>
<evidence type="ECO:0000259" key="7">
    <source>
        <dbReference type="Pfam" id="PF00425"/>
    </source>
</evidence>
<reference evidence="8" key="1">
    <citation type="journal article" date="2014" name="Int. J. Syst. Evol. Microbiol.">
        <title>Complete genome sequence of Corynebacterium casei LMG S-19264T (=DSM 44701T), isolated from a smear-ripened cheese.</title>
        <authorList>
            <consortium name="US DOE Joint Genome Institute (JGI-PGF)"/>
            <person name="Walter F."/>
            <person name="Albersmeier A."/>
            <person name="Kalinowski J."/>
            <person name="Ruckert C."/>
        </authorList>
    </citation>
    <scope>NUCLEOTIDE SEQUENCE</scope>
    <source>
        <strain evidence="8">CGMCC 4.7308</strain>
    </source>
</reference>
<evidence type="ECO:0000256" key="3">
    <source>
        <dbReference type="ARBA" id="ARBA00012824"/>
    </source>
</evidence>